<keyword evidence="2 6" id="KW-0732">Signal</keyword>
<gene>
    <name evidence="7" type="ORF">GCM10023318_44690</name>
</gene>
<evidence type="ECO:0008006" key="9">
    <source>
        <dbReference type="Google" id="ProtNLM"/>
    </source>
</evidence>
<evidence type="ECO:0000256" key="6">
    <source>
        <dbReference type="SAM" id="SignalP"/>
    </source>
</evidence>
<evidence type="ECO:0000256" key="5">
    <source>
        <dbReference type="ARBA" id="ARBA00023288"/>
    </source>
</evidence>
<dbReference type="Proteomes" id="UP001500603">
    <property type="component" value="Unassembled WGS sequence"/>
</dbReference>
<evidence type="ECO:0000256" key="2">
    <source>
        <dbReference type="ARBA" id="ARBA00022729"/>
    </source>
</evidence>
<comment type="caution">
    <text evidence="7">The sequence shown here is derived from an EMBL/GenBank/DDBJ whole genome shotgun (WGS) entry which is preliminary data.</text>
</comment>
<evidence type="ECO:0000256" key="1">
    <source>
        <dbReference type="ARBA" id="ARBA00022475"/>
    </source>
</evidence>
<keyword evidence="1" id="KW-1003">Cell membrane</keyword>
<keyword evidence="5" id="KW-0449">Lipoprotein</keyword>
<protein>
    <recommendedName>
        <fullName evidence="9">LppP/LprE family lipoprotein</fullName>
    </recommendedName>
</protein>
<sequence length="178" mass="18045">MRLPRPVLVGLFAGLTVVASAGCAGADTSAAAEQTPIVATSEISQDCGVDLASQTIQDAIATLPTEPQTGRGWSTNPAGFQGNFDPCATLSTAIVSIEGATGSSPNHVLLFHQGEYVGTATQKAYGLVSLDASASTDDTVVIAYRAPGTCTACNDGAVTTVGYHWDGTKVETIGTPPN</sequence>
<evidence type="ECO:0000313" key="8">
    <source>
        <dbReference type="Proteomes" id="UP001500603"/>
    </source>
</evidence>
<dbReference type="RefSeq" id="WP_345497597.1">
    <property type="nucleotide sequence ID" value="NZ_BAABJM010000004.1"/>
</dbReference>
<organism evidence="7 8">
    <name type="scientific">Nocardia callitridis</name>
    <dbReference type="NCBI Taxonomy" id="648753"/>
    <lineage>
        <taxon>Bacteria</taxon>
        <taxon>Bacillati</taxon>
        <taxon>Actinomycetota</taxon>
        <taxon>Actinomycetes</taxon>
        <taxon>Mycobacteriales</taxon>
        <taxon>Nocardiaceae</taxon>
        <taxon>Nocardia</taxon>
    </lineage>
</organism>
<evidence type="ECO:0000313" key="7">
    <source>
        <dbReference type="EMBL" id="GAA5061750.1"/>
    </source>
</evidence>
<keyword evidence="3" id="KW-0472">Membrane</keyword>
<name>A0ABP9KPJ0_9NOCA</name>
<keyword evidence="4" id="KW-0564">Palmitate</keyword>
<dbReference type="PROSITE" id="PS51257">
    <property type="entry name" value="PROKAR_LIPOPROTEIN"/>
    <property type="match status" value="1"/>
</dbReference>
<proteinExistence type="predicted"/>
<reference evidence="8" key="1">
    <citation type="journal article" date="2019" name="Int. J. Syst. Evol. Microbiol.">
        <title>The Global Catalogue of Microorganisms (GCM) 10K type strain sequencing project: providing services to taxonomists for standard genome sequencing and annotation.</title>
        <authorList>
            <consortium name="The Broad Institute Genomics Platform"/>
            <consortium name="The Broad Institute Genome Sequencing Center for Infectious Disease"/>
            <person name="Wu L."/>
            <person name="Ma J."/>
        </authorList>
    </citation>
    <scope>NUCLEOTIDE SEQUENCE [LARGE SCALE GENOMIC DNA]</scope>
    <source>
        <strain evidence="8">JCM 18298</strain>
    </source>
</reference>
<feature type="signal peptide" evidence="6">
    <location>
        <begin position="1"/>
        <end position="26"/>
    </location>
</feature>
<evidence type="ECO:0000256" key="3">
    <source>
        <dbReference type="ARBA" id="ARBA00023136"/>
    </source>
</evidence>
<dbReference type="EMBL" id="BAABJM010000004">
    <property type="protein sequence ID" value="GAA5061750.1"/>
    <property type="molecule type" value="Genomic_DNA"/>
</dbReference>
<evidence type="ECO:0000256" key="4">
    <source>
        <dbReference type="ARBA" id="ARBA00023139"/>
    </source>
</evidence>
<accession>A0ABP9KPJ0</accession>
<feature type="chain" id="PRO_5047320005" description="LppP/LprE family lipoprotein" evidence="6">
    <location>
        <begin position="27"/>
        <end position="178"/>
    </location>
</feature>
<dbReference type="Pfam" id="PF14041">
    <property type="entry name" value="Lipoprotein_21"/>
    <property type="match status" value="1"/>
</dbReference>
<keyword evidence="8" id="KW-1185">Reference proteome</keyword>
<dbReference type="InterPro" id="IPR025971">
    <property type="entry name" value="LppP/LprE"/>
</dbReference>